<proteinExistence type="predicted"/>
<dbReference type="Proteomes" id="UP000035762">
    <property type="component" value="Unassembled WGS sequence"/>
</dbReference>
<reference evidence="1 2" key="1">
    <citation type="journal article" date="2014" name="Genome Announc.">
        <title>Genome Sequence of Afipia felis Strain 76713, Isolated in Hospital Water Using an Amoeba Co-Culture Procedure.</title>
        <authorList>
            <person name="Benamar S."/>
            <person name="La Scola B."/>
            <person name="Croce O."/>
        </authorList>
    </citation>
    <scope>NUCLEOTIDE SEQUENCE [LARGE SCALE GENOMIC DNA]</scope>
    <source>
        <strain evidence="1 2">76713</strain>
    </source>
</reference>
<protein>
    <submittedName>
        <fullName evidence="1">Uncharacterized protein</fullName>
    </submittedName>
</protein>
<evidence type="ECO:0000313" key="1">
    <source>
        <dbReference type="EMBL" id="CEG10198.1"/>
    </source>
</evidence>
<keyword evidence="2" id="KW-1185">Reference proteome</keyword>
<accession>A0A090N8K6</accession>
<name>A0A090N8K6_AFIFE</name>
<sequence>MAHLQQPPVLTASANYKADQKPSASGKVTLDALLDASGVTPEERADIYTAVE</sequence>
<organism evidence="1 2">
    <name type="scientific">Afipia felis</name>
    <name type="common">Cat scratch disease bacillus</name>
    <dbReference type="NCBI Taxonomy" id="1035"/>
    <lineage>
        <taxon>Bacteria</taxon>
        <taxon>Pseudomonadati</taxon>
        <taxon>Pseudomonadota</taxon>
        <taxon>Alphaproteobacteria</taxon>
        <taxon>Hyphomicrobiales</taxon>
        <taxon>Nitrobacteraceae</taxon>
        <taxon>Afipia</taxon>
    </lineage>
</organism>
<dbReference type="AlphaFoldDB" id="A0A090N8K6"/>
<dbReference type="EMBL" id="CCAZ020000002">
    <property type="protein sequence ID" value="CEG10198.1"/>
    <property type="molecule type" value="Genomic_DNA"/>
</dbReference>
<evidence type="ECO:0000313" key="2">
    <source>
        <dbReference type="Proteomes" id="UP000035762"/>
    </source>
</evidence>
<gene>
    <name evidence="1" type="ORF">BN961_03635</name>
</gene>
<comment type="caution">
    <text evidence="1">The sequence shown here is derived from an EMBL/GenBank/DDBJ whole genome shotgun (WGS) entry which is preliminary data.</text>
</comment>